<evidence type="ECO:0000313" key="13">
    <source>
        <dbReference type="Ensembl" id="ENSMAMP00000027134.1"/>
    </source>
</evidence>
<feature type="region of interest" description="Disordered" evidence="8">
    <location>
        <begin position="112"/>
        <end position="133"/>
    </location>
</feature>
<dbReference type="PANTHER" id="PTHR47247:SF1">
    <property type="entry name" value="KUNITZ-TYPE PROTEASE INHIBITOR 2"/>
    <property type="match status" value="1"/>
</dbReference>
<dbReference type="GO" id="GO:0016020">
    <property type="term" value="C:membrane"/>
    <property type="evidence" value="ECO:0007669"/>
    <property type="project" value="UniProtKB-SubCell"/>
</dbReference>
<evidence type="ECO:0000256" key="7">
    <source>
        <dbReference type="ARBA" id="ARBA00023180"/>
    </source>
</evidence>
<name>A0A3Q3N4C9_9TELE</name>
<keyword evidence="14" id="KW-1185">Reference proteome</keyword>
<dbReference type="Ensembl" id="ENSMAMT00000027841.2">
    <property type="protein sequence ID" value="ENSMAMP00000027134.1"/>
    <property type="gene ID" value="ENSMAMG00000018253.2"/>
</dbReference>
<dbReference type="GeneTree" id="ENSGT00940000160348"/>
<dbReference type="STRING" id="205130.ENSMAMP00000027134"/>
<keyword evidence="4" id="KW-0722">Serine protease inhibitor</keyword>
<evidence type="ECO:0000256" key="2">
    <source>
        <dbReference type="ARBA" id="ARBA00022690"/>
    </source>
</evidence>
<evidence type="ECO:0000259" key="11">
    <source>
        <dbReference type="PROSITE" id="PS50279"/>
    </source>
</evidence>
<dbReference type="PROSITE" id="PS50279">
    <property type="entry name" value="BPTI_KUNITZ_2"/>
    <property type="match status" value="2"/>
</dbReference>
<dbReference type="AlphaFoldDB" id="A0A3Q3N4C9"/>
<dbReference type="InterPro" id="IPR036880">
    <property type="entry name" value="Kunitz_BPTI_sf"/>
</dbReference>
<dbReference type="PANTHER" id="PTHR47247">
    <property type="entry name" value="KUNITZ-TYPE PROTEASE INHIBITOR 2"/>
    <property type="match status" value="1"/>
</dbReference>
<dbReference type="InterPro" id="IPR020901">
    <property type="entry name" value="Prtase_inh_Kunz-CS"/>
</dbReference>
<feature type="chain" id="PRO_5018722704" evidence="10">
    <location>
        <begin position="23"/>
        <end position="392"/>
    </location>
</feature>
<reference evidence="13" key="2">
    <citation type="submission" date="2025-09" db="UniProtKB">
        <authorList>
            <consortium name="Ensembl"/>
        </authorList>
    </citation>
    <scope>IDENTIFICATION</scope>
</reference>
<keyword evidence="5 9" id="KW-0472">Membrane</keyword>
<keyword evidence="3 10" id="KW-0732">Signal</keyword>
<reference evidence="13" key="1">
    <citation type="submission" date="2025-08" db="UniProtKB">
        <authorList>
            <consortium name="Ensembl"/>
        </authorList>
    </citation>
    <scope>IDENTIFICATION</scope>
</reference>
<comment type="subcellular location">
    <subcellularLocation>
        <location evidence="1">Membrane</location>
    </subcellularLocation>
</comment>
<keyword evidence="9" id="KW-1133">Transmembrane helix</keyword>
<dbReference type="SUPFAM" id="SSF57362">
    <property type="entry name" value="BPTI-like"/>
    <property type="match status" value="2"/>
</dbReference>
<keyword evidence="6" id="KW-1015">Disulfide bond</keyword>
<dbReference type="PRINTS" id="PR00759">
    <property type="entry name" value="BASICPTASE"/>
</dbReference>
<dbReference type="FunFam" id="4.10.410.10:FF:000006">
    <property type="entry name" value="Serine peptidase inhibitor, Kunitz type 1"/>
    <property type="match status" value="1"/>
</dbReference>
<sequence>MKKHGFGMSLLALCFLVWSGLALDCEWDQTVDPNQTLDLFSVGKGAQVLGDADVSDTEGCQAACCARSDCELAWISYPASGKLQCHLVSCTRQGQDGCDLQSSSEYKTYRKKVPNQNRPKAEDPGNQPRIVPLMGSWEPRANETNDIRCRRPMKVGSCRAAFPRFYYDVTNQVCRSFIFGGCEGNGNNFDSQEECEAACSGITGSVLLDDLTPPSPKAPRMAPSFDSNLSEEVENPKPEPAVAKSVHNKETDKMSEDNYAERCEVESKAGPCRAAFQRWYYNSKTGSCETFIYGGCRGNRNNYVSEESCKSACTGVLEHHDKVRSHWTAAFFLFVTLAAISALLLVALVLVSLRRHRWSRPSSVSDKEELLPDEQCSVESLTLPESPKPNKA</sequence>
<dbReference type="SMART" id="SM00131">
    <property type="entry name" value="KU"/>
    <property type="match status" value="2"/>
</dbReference>
<evidence type="ECO:0000313" key="14">
    <source>
        <dbReference type="Proteomes" id="UP000261640"/>
    </source>
</evidence>
<evidence type="ECO:0000256" key="10">
    <source>
        <dbReference type="SAM" id="SignalP"/>
    </source>
</evidence>
<evidence type="ECO:0000256" key="5">
    <source>
        <dbReference type="ARBA" id="ARBA00023136"/>
    </source>
</evidence>
<dbReference type="Pfam" id="PF07502">
    <property type="entry name" value="MANEC"/>
    <property type="match status" value="1"/>
</dbReference>
<evidence type="ECO:0000256" key="1">
    <source>
        <dbReference type="ARBA" id="ARBA00004370"/>
    </source>
</evidence>
<evidence type="ECO:0000256" key="9">
    <source>
        <dbReference type="SAM" id="Phobius"/>
    </source>
</evidence>
<dbReference type="PROSITE" id="PS50986">
    <property type="entry name" value="MANSC"/>
    <property type="match status" value="1"/>
</dbReference>
<evidence type="ECO:0000256" key="4">
    <source>
        <dbReference type="ARBA" id="ARBA00022900"/>
    </source>
</evidence>
<dbReference type="RefSeq" id="XP_026184488.1">
    <property type="nucleotide sequence ID" value="XM_026328703.2"/>
</dbReference>
<evidence type="ECO:0000259" key="12">
    <source>
        <dbReference type="PROSITE" id="PS50986"/>
    </source>
</evidence>
<feature type="domain" description="BPTI/Kunitz inhibitor" evidence="11">
    <location>
        <begin position="149"/>
        <end position="199"/>
    </location>
</feature>
<dbReference type="Pfam" id="PF00014">
    <property type="entry name" value="Kunitz_BPTI"/>
    <property type="match status" value="2"/>
</dbReference>
<feature type="domain" description="MANSC" evidence="12">
    <location>
        <begin position="30"/>
        <end position="109"/>
    </location>
</feature>
<dbReference type="FunFam" id="4.10.410.10:FF:000004">
    <property type="entry name" value="Tissue factor pathway inhibitor"/>
    <property type="match status" value="1"/>
</dbReference>
<keyword evidence="2" id="KW-0646">Protease inhibitor</keyword>
<accession>A0A3Q3N4C9</accession>
<dbReference type="GO" id="GO:0004867">
    <property type="term" value="F:serine-type endopeptidase inhibitor activity"/>
    <property type="evidence" value="ECO:0007669"/>
    <property type="project" value="UniProtKB-KW"/>
</dbReference>
<dbReference type="InterPro" id="IPR002223">
    <property type="entry name" value="Kunitz_BPTI"/>
</dbReference>
<keyword evidence="9" id="KW-0812">Transmembrane</keyword>
<evidence type="ECO:0000256" key="3">
    <source>
        <dbReference type="ARBA" id="ARBA00022729"/>
    </source>
</evidence>
<dbReference type="Gene3D" id="4.10.410.10">
    <property type="entry name" value="Pancreatic trypsin inhibitor Kunitz domain"/>
    <property type="match status" value="2"/>
</dbReference>
<organism evidence="13 14">
    <name type="scientific">Mastacembelus armatus</name>
    <name type="common">zig-zag eel</name>
    <dbReference type="NCBI Taxonomy" id="205130"/>
    <lineage>
        <taxon>Eukaryota</taxon>
        <taxon>Metazoa</taxon>
        <taxon>Chordata</taxon>
        <taxon>Craniata</taxon>
        <taxon>Vertebrata</taxon>
        <taxon>Euteleostomi</taxon>
        <taxon>Actinopterygii</taxon>
        <taxon>Neopterygii</taxon>
        <taxon>Teleostei</taxon>
        <taxon>Neoteleostei</taxon>
        <taxon>Acanthomorphata</taxon>
        <taxon>Anabantaria</taxon>
        <taxon>Synbranchiformes</taxon>
        <taxon>Mastacembelidae</taxon>
        <taxon>Mastacembelus</taxon>
    </lineage>
</organism>
<feature type="transmembrane region" description="Helical" evidence="9">
    <location>
        <begin position="327"/>
        <end position="353"/>
    </location>
</feature>
<proteinExistence type="predicted"/>
<dbReference type="InParanoid" id="A0A3Q3N4C9"/>
<dbReference type="InterPro" id="IPR011106">
    <property type="entry name" value="MANSC_N"/>
</dbReference>
<dbReference type="PROSITE" id="PS00280">
    <property type="entry name" value="BPTI_KUNITZ_1"/>
    <property type="match status" value="2"/>
</dbReference>
<dbReference type="SMART" id="SM00765">
    <property type="entry name" value="MANEC"/>
    <property type="match status" value="1"/>
</dbReference>
<feature type="domain" description="BPTI/Kunitz inhibitor" evidence="11">
    <location>
        <begin position="263"/>
        <end position="313"/>
    </location>
</feature>
<evidence type="ECO:0000256" key="6">
    <source>
        <dbReference type="ARBA" id="ARBA00023157"/>
    </source>
</evidence>
<dbReference type="InterPro" id="IPR013980">
    <property type="entry name" value="MANSC_dom"/>
</dbReference>
<evidence type="ECO:0000256" key="8">
    <source>
        <dbReference type="SAM" id="MobiDB-lite"/>
    </source>
</evidence>
<feature type="signal peptide" evidence="10">
    <location>
        <begin position="1"/>
        <end position="22"/>
    </location>
</feature>
<feature type="region of interest" description="Disordered" evidence="8">
    <location>
        <begin position="213"/>
        <end position="251"/>
    </location>
</feature>
<keyword evidence="7" id="KW-0325">Glycoprotein</keyword>
<dbReference type="GeneID" id="113143202"/>
<dbReference type="OrthoDB" id="196393at2759"/>
<dbReference type="CTD" id="10653"/>
<protein>
    <submittedName>
        <fullName evidence="13">Serine peptidase inhibitor, Kunitz type, 2</fullName>
    </submittedName>
</protein>
<dbReference type="Proteomes" id="UP000261640">
    <property type="component" value="Unplaced"/>
</dbReference>